<gene>
    <name evidence="1" type="ORF">GALL_83170</name>
</gene>
<evidence type="ECO:0000313" key="1">
    <source>
        <dbReference type="EMBL" id="OIR09479.1"/>
    </source>
</evidence>
<reference evidence="1" key="1">
    <citation type="submission" date="2016-10" db="EMBL/GenBank/DDBJ databases">
        <title>Sequence of Gallionella enrichment culture.</title>
        <authorList>
            <person name="Poehlein A."/>
            <person name="Muehling M."/>
            <person name="Daniel R."/>
        </authorList>
    </citation>
    <scope>NUCLEOTIDE SEQUENCE</scope>
</reference>
<comment type="caution">
    <text evidence="1">The sequence shown here is derived from an EMBL/GenBank/DDBJ whole genome shotgun (WGS) entry which is preliminary data.</text>
</comment>
<protein>
    <recommendedName>
        <fullName evidence="2">DUF1653 domain-containing protein</fullName>
    </recommendedName>
</protein>
<proteinExistence type="predicted"/>
<accession>A0A1J5SLZ7</accession>
<dbReference type="AlphaFoldDB" id="A0A1J5SLZ7"/>
<name>A0A1J5SLZ7_9ZZZZ</name>
<dbReference type="EMBL" id="MLJW01000026">
    <property type="protein sequence ID" value="OIR09479.1"/>
    <property type="molecule type" value="Genomic_DNA"/>
</dbReference>
<sequence>MMSEPMPKRYRHYKGGIYEFVCEANGPHGALDYQTPAEFAGRFRNTIPGSVETENG</sequence>
<evidence type="ECO:0008006" key="2">
    <source>
        <dbReference type="Google" id="ProtNLM"/>
    </source>
</evidence>
<organism evidence="1">
    <name type="scientific">mine drainage metagenome</name>
    <dbReference type="NCBI Taxonomy" id="410659"/>
    <lineage>
        <taxon>unclassified sequences</taxon>
        <taxon>metagenomes</taxon>
        <taxon>ecological metagenomes</taxon>
    </lineage>
</organism>